<proteinExistence type="predicted"/>
<reference evidence="2" key="1">
    <citation type="journal article" date="2022" name="Mol. Ecol. Resour.">
        <title>The genomes of chicory, endive, great burdock and yacon provide insights into Asteraceae palaeo-polyploidization history and plant inulin production.</title>
        <authorList>
            <person name="Fan W."/>
            <person name="Wang S."/>
            <person name="Wang H."/>
            <person name="Wang A."/>
            <person name="Jiang F."/>
            <person name="Liu H."/>
            <person name="Zhao H."/>
            <person name="Xu D."/>
            <person name="Zhang Y."/>
        </authorList>
    </citation>
    <scope>NUCLEOTIDE SEQUENCE [LARGE SCALE GENOMIC DNA]</scope>
    <source>
        <strain evidence="2">cv. Yunnan</strain>
    </source>
</reference>
<evidence type="ECO:0000313" key="1">
    <source>
        <dbReference type="EMBL" id="KAI3731172.1"/>
    </source>
</evidence>
<name>A0ACB9CAH3_9ASTR</name>
<comment type="caution">
    <text evidence="1">The sequence shown here is derived from an EMBL/GenBank/DDBJ whole genome shotgun (WGS) entry which is preliminary data.</text>
</comment>
<gene>
    <name evidence="1" type="ORF">L1987_62356</name>
</gene>
<accession>A0ACB9CAH3</accession>
<dbReference type="Proteomes" id="UP001056120">
    <property type="component" value="Linkage Group LG21"/>
</dbReference>
<keyword evidence="2" id="KW-1185">Reference proteome</keyword>
<organism evidence="1 2">
    <name type="scientific">Smallanthus sonchifolius</name>
    <dbReference type="NCBI Taxonomy" id="185202"/>
    <lineage>
        <taxon>Eukaryota</taxon>
        <taxon>Viridiplantae</taxon>
        <taxon>Streptophyta</taxon>
        <taxon>Embryophyta</taxon>
        <taxon>Tracheophyta</taxon>
        <taxon>Spermatophyta</taxon>
        <taxon>Magnoliopsida</taxon>
        <taxon>eudicotyledons</taxon>
        <taxon>Gunneridae</taxon>
        <taxon>Pentapetalae</taxon>
        <taxon>asterids</taxon>
        <taxon>campanulids</taxon>
        <taxon>Asterales</taxon>
        <taxon>Asteraceae</taxon>
        <taxon>Asteroideae</taxon>
        <taxon>Heliantheae alliance</taxon>
        <taxon>Millerieae</taxon>
        <taxon>Smallanthus</taxon>
    </lineage>
</organism>
<evidence type="ECO:0000313" key="2">
    <source>
        <dbReference type="Proteomes" id="UP001056120"/>
    </source>
</evidence>
<sequence>MKIQSNHNEQYLLISKRSNTFITALNVSCRNRFRFLVYAVHPILMFVESSYLKLQLFSFSLYRKAVTGLDQ</sequence>
<dbReference type="EMBL" id="CM042038">
    <property type="protein sequence ID" value="KAI3731172.1"/>
    <property type="molecule type" value="Genomic_DNA"/>
</dbReference>
<protein>
    <submittedName>
        <fullName evidence="1">Uncharacterized protein</fullName>
    </submittedName>
</protein>
<reference evidence="1 2" key="2">
    <citation type="journal article" date="2022" name="Mol. Ecol. Resour.">
        <title>The genomes of chicory, endive, great burdock and yacon provide insights into Asteraceae paleo-polyploidization history and plant inulin production.</title>
        <authorList>
            <person name="Fan W."/>
            <person name="Wang S."/>
            <person name="Wang H."/>
            <person name="Wang A."/>
            <person name="Jiang F."/>
            <person name="Liu H."/>
            <person name="Zhao H."/>
            <person name="Xu D."/>
            <person name="Zhang Y."/>
        </authorList>
    </citation>
    <scope>NUCLEOTIDE SEQUENCE [LARGE SCALE GENOMIC DNA]</scope>
    <source>
        <strain evidence="2">cv. Yunnan</strain>
        <tissue evidence="1">Leaves</tissue>
    </source>
</reference>